<proteinExistence type="predicted"/>
<keyword evidence="4" id="KW-0902">Two-component regulatory system</keyword>
<dbReference type="GO" id="GO:0000155">
    <property type="term" value="F:phosphorelay sensor kinase activity"/>
    <property type="evidence" value="ECO:0007669"/>
    <property type="project" value="InterPro"/>
</dbReference>
<name>A0A975GBZ3_9BACT</name>
<dbReference type="PANTHER" id="PTHR45339">
    <property type="entry name" value="HYBRID SIGNAL TRANSDUCTION HISTIDINE KINASE J"/>
    <property type="match status" value="1"/>
</dbReference>
<dbReference type="Gene3D" id="1.10.287.130">
    <property type="match status" value="1"/>
</dbReference>
<evidence type="ECO:0000259" key="6">
    <source>
        <dbReference type="PROSITE" id="PS50109"/>
    </source>
</evidence>
<dbReference type="InterPro" id="IPR004358">
    <property type="entry name" value="Sig_transdc_His_kin-like_C"/>
</dbReference>
<reference evidence="8" key="2">
    <citation type="submission" date="2021-04" db="EMBL/GenBank/DDBJ databases">
        <title>Isolation and characterization of a novel species of the genus Sulfurimonas.</title>
        <authorList>
            <person name="Fukui M."/>
        </authorList>
    </citation>
    <scope>NUCLEOTIDE SEQUENCE</scope>
    <source>
        <strain evidence="8">H1576</strain>
    </source>
</reference>
<dbReference type="CDD" id="cd16922">
    <property type="entry name" value="HATPase_EvgS-ArcB-TorS-like"/>
    <property type="match status" value="1"/>
</dbReference>
<dbReference type="AlphaFoldDB" id="A0A975GBZ3"/>
<dbReference type="SMART" id="SM00388">
    <property type="entry name" value="HisKA"/>
    <property type="match status" value="1"/>
</dbReference>
<accession>A0A975GBZ3</accession>
<dbReference type="Gene3D" id="3.30.565.10">
    <property type="entry name" value="Histidine kinase-like ATPase, C-terminal domain"/>
    <property type="match status" value="1"/>
</dbReference>
<dbReference type="SMART" id="SM00387">
    <property type="entry name" value="HATPase_c"/>
    <property type="match status" value="1"/>
</dbReference>
<keyword evidence="9" id="KW-1185">Reference proteome</keyword>
<dbReference type="PRINTS" id="PR00344">
    <property type="entry name" value="BCTRLSENSOR"/>
</dbReference>
<dbReference type="SMART" id="SM00448">
    <property type="entry name" value="REC"/>
    <property type="match status" value="1"/>
</dbReference>
<evidence type="ECO:0000256" key="2">
    <source>
        <dbReference type="ARBA" id="ARBA00012438"/>
    </source>
</evidence>
<dbReference type="Pfam" id="PF00512">
    <property type="entry name" value="HisKA"/>
    <property type="match status" value="1"/>
</dbReference>
<dbReference type="InterPro" id="IPR011006">
    <property type="entry name" value="CheY-like_superfamily"/>
</dbReference>
<dbReference type="EMBL" id="CP046072">
    <property type="protein sequence ID" value="QSZ41196.1"/>
    <property type="molecule type" value="Genomic_DNA"/>
</dbReference>
<gene>
    <name evidence="8" type="ORF">GJV85_03395</name>
</gene>
<dbReference type="PROSITE" id="PS50110">
    <property type="entry name" value="RESPONSE_REGULATORY"/>
    <property type="match status" value="1"/>
</dbReference>
<feature type="domain" description="Response regulatory" evidence="7">
    <location>
        <begin position="555"/>
        <end position="673"/>
    </location>
</feature>
<dbReference type="InterPro" id="IPR036890">
    <property type="entry name" value="HATPase_C_sf"/>
</dbReference>
<dbReference type="FunFam" id="3.30.565.10:FF:000010">
    <property type="entry name" value="Sensor histidine kinase RcsC"/>
    <property type="match status" value="1"/>
</dbReference>
<dbReference type="PANTHER" id="PTHR45339:SF1">
    <property type="entry name" value="HYBRID SIGNAL TRANSDUCTION HISTIDINE KINASE J"/>
    <property type="match status" value="1"/>
</dbReference>
<dbReference type="Gene3D" id="3.40.50.2300">
    <property type="match status" value="2"/>
</dbReference>
<dbReference type="InterPro" id="IPR001789">
    <property type="entry name" value="Sig_transdc_resp-reg_receiver"/>
</dbReference>
<evidence type="ECO:0000259" key="7">
    <source>
        <dbReference type="PROSITE" id="PS50110"/>
    </source>
</evidence>
<dbReference type="SUPFAM" id="SSF47384">
    <property type="entry name" value="Homodimeric domain of signal transducing histidine kinase"/>
    <property type="match status" value="1"/>
</dbReference>
<dbReference type="Pfam" id="PF00072">
    <property type="entry name" value="Response_reg"/>
    <property type="match status" value="1"/>
</dbReference>
<evidence type="ECO:0000256" key="1">
    <source>
        <dbReference type="ARBA" id="ARBA00000085"/>
    </source>
</evidence>
<evidence type="ECO:0000256" key="5">
    <source>
        <dbReference type="PROSITE-ProRule" id="PRU00169"/>
    </source>
</evidence>
<evidence type="ECO:0000256" key="4">
    <source>
        <dbReference type="ARBA" id="ARBA00023012"/>
    </source>
</evidence>
<dbReference type="SUPFAM" id="SSF52172">
    <property type="entry name" value="CheY-like"/>
    <property type="match status" value="2"/>
</dbReference>
<dbReference type="Pfam" id="PF02518">
    <property type="entry name" value="HATPase_c"/>
    <property type="match status" value="1"/>
</dbReference>
<dbReference type="SUPFAM" id="SSF55874">
    <property type="entry name" value="ATPase domain of HSP90 chaperone/DNA topoisomerase II/histidine kinase"/>
    <property type="match status" value="1"/>
</dbReference>
<feature type="modified residue" description="4-aspartylphosphate" evidence="5">
    <location>
        <position position="606"/>
    </location>
</feature>
<dbReference type="InterPro" id="IPR036097">
    <property type="entry name" value="HisK_dim/P_sf"/>
</dbReference>
<sequence length="678" mass="78116">MNKNRSKIKYHKSISILYAEHTDVSNFNSSLLKYTCKDFKNSLGVASTISTYERYKKEYGYYFDIVIIDSTFGTSLIKKILTINPTQKIVLVVKLDHQVSLLEMEDYDVRHALYEPISMQDVNIVIENIIDELDSNDILKRHIRAYEELDTGMSELINKYENRLTELENKLQSQGSFFASMNHEVRTPMNAIIGMSQILLDDNSLNTHHKKSIKTIHKSSNMLLGVINDILDYSKIEARMLTLEKTSFNLNTVFDYLADMIGLKVKEKNLELIFEIDNNIEKNYVGDPLRLSQILLNLMSNAVKFTEQGSVTLKAKTVEILNEKAHLEFCISDTGIGIKEEALETLFENYTQVNDIKNHQHGGTGLGLSIAKQLSNLMDGNIKVQSTYGEGASFIVDIMLDLEDLKTKRRYRLPTKELMDKKVLIVDSREKSVKSLENMLRYFHIPVCTAFNLEDAQRHFDKQEFDILFIDKKIYLQDSAKYKKVEHIVILEDWMDSLTRGPEDKSTHHKHLKRPFTQEILFEMILSLYDYSIKDESRLAKTYTKEDIIKLGKQSILLAEDNRVNQEIIKGLLAKTEINIDYVSDGEEVLEAVYSRSEPYKLILMDINMPNINGYTASKKIREDSKYDDCIIVALTGNTSKDDIRIAEESGMQRHISKPIQMNKFYKVIVESLSPSKL</sequence>
<evidence type="ECO:0000313" key="8">
    <source>
        <dbReference type="EMBL" id="QSZ41196.1"/>
    </source>
</evidence>
<comment type="catalytic activity">
    <reaction evidence="1">
        <text>ATP + protein L-histidine = ADP + protein N-phospho-L-histidine.</text>
        <dbReference type="EC" id="2.7.13.3"/>
    </reaction>
</comment>
<dbReference type="InterPro" id="IPR003661">
    <property type="entry name" value="HisK_dim/P_dom"/>
</dbReference>
<reference evidence="8" key="1">
    <citation type="submission" date="2019-11" db="EMBL/GenBank/DDBJ databases">
        <authorList>
            <person name="Kojima H."/>
        </authorList>
    </citation>
    <scope>NUCLEOTIDE SEQUENCE</scope>
    <source>
        <strain evidence="8">H1576</strain>
    </source>
</reference>
<dbReference type="CDD" id="cd00082">
    <property type="entry name" value="HisKA"/>
    <property type="match status" value="1"/>
</dbReference>
<dbReference type="InterPro" id="IPR005467">
    <property type="entry name" value="His_kinase_dom"/>
</dbReference>
<dbReference type="Proteomes" id="UP000671852">
    <property type="component" value="Chromosome"/>
</dbReference>
<evidence type="ECO:0000256" key="3">
    <source>
        <dbReference type="ARBA" id="ARBA00022553"/>
    </source>
</evidence>
<dbReference type="InterPro" id="IPR003594">
    <property type="entry name" value="HATPase_dom"/>
</dbReference>
<dbReference type="EC" id="2.7.13.3" evidence="2"/>
<evidence type="ECO:0000313" key="9">
    <source>
        <dbReference type="Proteomes" id="UP000671852"/>
    </source>
</evidence>
<dbReference type="KEGG" id="saqt:GJV85_03395"/>
<dbReference type="PROSITE" id="PS50109">
    <property type="entry name" value="HIS_KIN"/>
    <property type="match status" value="1"/>
</dbReference>
<dbReference type="CDD" id="cd17546">
    <property type="entry name" value="REC_hyHK_CKI1_RcsC-like"/>
    <property type="match status" value="1"/>
</dbReference>
<organism evidence="8 9">
    <name type="scientific">Sulfurimonas aquatica</name>
    <dbReference type="NCBI Taxonomy" id="2672570"/>
    <lineage>
        <taxon>Bacteria</taxon>
        <taxon>Pseudomonadati</taxon>
        <taxon>Campylobacterota</taxon>
        <taxon>Epsilonproteobacteria</taxon>
        <taxon>Campylobacterales</taxon>
        <taxon>Sulfurimonadaceae</taxon>
        <taxon>Sulfurimonas</taxon>
    </lineage>
</organism>
<dbReference type="RefSeq" id="WP_207562467.1">
    <property type="nucleotide sequence ID" value="NZ_CP046072.1"/>
</dbReference>
<feature type="domain" description="Histidine kinase" evidence="6">
    <location>
        <begin position="180"/>
        <end position="402"/>
    </location>
</feature>
<protein>
    <recommendedName>
        <fullName evidence="2">histidine kinase</fullName>
        <ecNumber evidence="2">2.7.13.3</ecNumber>
    </recommendedName>
</protein>
<keyword evidence="3 5" id="KW-0597">Phosphoprotein</keyword>